<proteinExistence type="predicted"/>
<reference evidence="1" key="1">
    <citation type="submission" date="2021-03" db="EMBL/GenBank/DDBJ databases">
        <title>Evolutionary priming and transition to the ectomycorrhizal habit in an iconic lineage of mushroom-forming fungi: is preadaptation a requirement?</title>
        <authorList>
            <consortium name="DOE Joint Genome Institute"/>
            <person name="Looney B.P."/>
            <person name="Miyauchi S."/>
            <person name="Morin E."/>
            <person name="Drula E."/>
            <person name="Courty P.E."/>
            <person name="Chicoki N."/>
            <person name="Fauchery L."/>
            <person name="Kohler A."/>
            <person name="Kuo A."/>
            <person name="LaButti K."/>
            <person name="Pangilinan J."/>
            <person name="Lipzen A."/>
            <person name="Riley R."/>
            <person name="Andreopoulos W."/>
            <person name="He G."/>
            <person name="Johnson J."/>
            <person name="Barry K.W."/>
            <person name="Grigoriev I.V."/>
            <person name="Nagy L."/>
            <person name="Hibbett D."/>
            <person name="Henrissat B."/>
            <person name="Matheny P.B."/>
            <person name="Labbe J."/>
            <person name="Martin A.F."/>
        </authorList>
    </citation>
    <scope>NUCLEOTIDE SEQUENCE</scope>
    <source>
        <strain evidence="1">BPL698</strain>
    </source>
</reference>
<protein>
    <submittedName>
        <fullName evidence="1">Uncharacterized protein</fullName>
    </submittedName>
</protein>
<gene>
    <name evidence="1" type="ORF">F5148DRAFT_1369944</name>
</gene>
<organism evidence="1 2">
    <name type="scientific">Russula earlei</name>
    <dbReference type="NCBI Taxonomy" id="71964"/>
    <lineage>
        <taxon>Eukaryota</taxon>
        <taxon>Fungi</taxon>
        <taxon>Dikarya</taxon>
        <taxon>Basidiomycota</taxon>
        <taxon>Agaricomycotina</taxon>
        <taxon>Agaricomycetes</taxon>
        <taxon>Russulales</taxon>
        <taxon>Russulaceae</taxon>
        <taxon>Russula</taxon>
    </lineage>
</organism>
<sequence>MSNDALKIKRKLSALSTSLDDLESGLSPLLSQPLPELVAGLDAIQQAKLQVVIPYLVYDLVFEVPTDSLSTVYLKTRGLDPKTHPVIAELDRVRQYFDKIKDAEDPAKRQLAIDKAAATRFIKQAIARAKDATTTPISVPGPSSVAATHVRFADDDDGGGGGAARVADVVRDAPPKAATDKMLEREKYHKALREEDASLASEDGGDLEVIDDEQQQRPPDDQEDVDGDSDKPPSEGPPPSPKIKERSRSRSKKGKGKGKEKAKAVIGSPLPDVAPAAPSEIVPGKRRRPPVDPFAGMLWQWS</sequence>
<keyword evidence="2" id="KW-1185">Reference proteome</keyword>
<evidence type="ECO:0000313" key="2">
    <source>
        <dbReference type="Proteomes" id="UP001207468"/>
    </source>
</evidence>
<dbReference type="EMBL" id="JAGFNK010000264">
    <property type="protein sequence ID" value="KAI9454830.1"/>
    <property type="molecule type" value="Genomic_DNA"/>
</dbReference>
<dbReference type="Proteomes" id="UP001207468">
    <property type="component" value="Unassembled WGS sequence"/>
</dbReference>
<evidence type="ECO:0000313" key="1">
    <source>
        <dbReference type="EMBL" id="KAI9454830.1"/>
    </source>
</evidence>
<name>A0ACC0TZK6_9AGAM</name>
<accession>A0ACC0TZK6</accession>
<comment type="caution">
    <text evidence="1">The sequence shown here is derived from an EMBL/GenBank/DDBJ whole genome shotgun (WGS) entry which is preliminary data.</text>
</comment>